<comment type="caution">
    <text evidence="1">The sequence shown here is derived from an EMBL/GenBank/DDBJ whole genome shotgun (WGS) entry which is preliminary data.</text>
</comment>
<reference evidence="1" key="1">
    <citation type="journal article" date="2014" name="Int. J. Syst. Evol. Microbiol.">
        <title>Complete genome sequence of Corynebacterium casei LMG S-19264T (=DSM 44701T), isolated from a smear-ripened cheese.</title>
        <authorList>
            <consortium name="US DOE Joint Genome Institute (JGI-PGF)"/>
            <person name="Walter F."/>
            <person name="Albersmeier A."/>
            <person name="Kalinowski J."/>
            <person name="Ruckert C."/>
        </authorList>
    </citation>
    <scope>NUCLEOTIDE SEQUENCE</scope>
    <source>
        <strain evidence="1">JCM 3172</strain>
    </source>
</reference>
<dbReference type="AlphaFoldDB" id="A0A918LMK4"/>
<accession>A0A918LMK4</accession>
<sequence>MTNGCLTVPRCVGITVQAAGTGNGAKVQIYSCWVAATSAGPAPDLTQ</sequence>
<gene>
    <name evidence="1" type="ORF">GCM10014713_11030</name>
</gene>
<protein>
    <submittedName>
        <fullName evidence="1">Uncharacterized protein</fullName>
    </submittedName>
</protein>
<dbReference type="EMBL" id="BMQQ01000002">
    <property type="protein sequence ID" value="GGT19790.1"/>
    <property type="molecule type" value="Genomic_DNA"/>
</dbReference>
<reference evidence="1" key="2">
    <citation type="submission" date="2020-09" db="EMBL/GenBank/DDBJ databases">
        <authorList>
            <person name="Sun Q."/>
            <person name="Ohkuma M."/>
        </authorList>
    </citation>
    <scope>NUCLEOTIDE SEQUENCE</scope>
    <source>
        <strain evidence="1">JCM 3172</strain>
    </source>
</reference>
<organism evidence="1 2">
    <name type="scientific">Streptomyces purpureus</name>
    <dbReference type="NCBI Taxonomy" id="1951"/>
    <lineage>
        <taxon>Bacteria</taxon>
        <taxon>Bacillati</taxon>
        <taxon>Actinomycetota</taxon>
        <taxon>Actinomycetes</taxon>
        <taxon>Kitasatosporales</taxon>
        <taxon>Streptomycetaceae</taxon>
        <taxon>Streptomyces</taxon>
    </lineage>
</organism>
<keyword evidence="2" id="KW-1185">Reference proteome</keyword>
<proteinExistence type="predicted"/>
<evidence type="ECO:0000313" key="2">
    <source>
        <dbReference type="Proteomes" id="UP000619486"/>
    </source>
</evidence>
<dbReference type="RefSeq" id="WP_158685716.1">
    <property type="nucleotide sequence ID" value="NZ_BMQQ01000002.1"/>
</dbReference>
<evidence type="ECO:0000313" key="1">
    <source>
        <dbReference type="EMBL" id="GGT19790.1"/>
    </source>
</evidence>
<dbReference type="Proteomes" id="UP000619486">
    <property type="component" value="Unassembled WGS sequence"/>
</dbReference>
<name>A0A918LMK4_9ACTN</name>